<name>A0A0F8ZBS0_9ZZZZ</name>
<dbReference type="AlphaFoldDB" id="A0A0F8ZBS0"/>
<comment type="caution">
    <text evidence="1">The sequence shown here is derived from an EMBL/GenBank/DDBJ whole genome shotgun (WGS) entry which is preliminary data.</text>
</comment>
<proteinExistence type="predicted"/>
<gene>
    <name evidence="1" type="ORF">LCGC14_2714660</name>
</gene>
<feature type="non-terminal residue" evidence="1">
    <location>
        <position position="1"/>
    </location>
</feature>
<reference evidence="1" key="1">
    <citation type="journal article" date="2015" name="Nature">
        <title>Complex archaea that bridge the gap between prokaryotes and eukaryotes.</title>
        <authorList>
            <person name="Spang A."/>
            <person name="Saw J.H."/>
            <person name="Jorgensen S.L."/>
            <person name="Zaremba-Niedzwiedzka K."/>
            <person name="Martijn J."/>
            <person name="Lind A.E."/>
            <person name="van Eijk R."/>
            <person name="Schleper C."/>
            <person name="Guy L."/>
            <person name="Ettema T.J."/>
        </authorList>
    </citation>
    <scope>NUCLEOTIDE SEQUENCE</scope>
</reference>
<evidence type="ECO:0000313" key="1">
    <source>
        <dbReference type="EMBL" id="KKK91272.1"/>
    </source>
</evidence>
<protein>
    <submittedName>
        <fullName evidence="1">Uncharacterized protein</fullName>
    </submittedName>
</protein>
<accession>A0A0F8ZBS0</accession>
<dbReference type="EMBL" id="LAZR01048730">
    <property type="protein sequence ID" value="KKK91272.1"/>
    <property type="molecule type" value="Genomic_DNA"/>
</dbReference>
<organism evidence="1">
    <name type="scientific">marine sediment metagenome</name>
    <dbReference type="NCBI Taxonomy" id="412755"/>
    <lineage>
        <taxon>unclassified sequences</taxon>
        <taxon>metagenomes</taxon>
        <taxon>ecological metagenomes</taxon>
    </lineage>
</organism>
<sequence length="70" mass="8672">IMCNEKRLMTYPQPLKKAPLLWNDKLTQKNINMLVNKIMYRYLRSDYDNRRNEYFDYIENKRKNKVVIGQ</sequence>